<gene>
    <name evidence="1" type="ORF">BDK61_3475</name>
</gene>
<organism evidence="1 2">
    <name type="scientific">Haloarcula quadrata</name>
    <dbReference type="NCBI Taxonomy" id="182779"/>
    <lineage>
        <taxon>Archaea</taxon>
        <taxon>Methanobacteriati</taxon>
        <taxon>Methanobacteriota</taxon>
        <taxon>Stenosarchaea group</taxon>
        <taxon>Halobacteria</taxon>
        <taxon>Halobacteriales</taxon>
        <taxon>Haloarculaceae</taxon>
        <taxon>Haloarcula</taxon>
    </lineage>
</organism>
<evidence type="ECO:0000313" key="1">
    <source>
        <dbReference type="EMBL" id="RKS84075.1"/>
    </source>
</evidence>
<accession>A0A495R9X3</accession>
<dbReference type="Proteomes" id="UP000268233">
    <property type="component" value="Unassembled WGS sequence"/>
</dbReference>
<reference evidence="1 2" key="1">
    <citation type="submission" date="2018-10" db="EMBL/GenBank/DDBJ databases">
        <title>Genomic Encyclopedia of Archaeal and Bacterial Type Strains, Phase II (KMG-II): from individual species to whole genera.</title>
        <authorList>
            <person name="Goeker M."/>
        </authorList>
    </citation>
    <scope>NUCLEOTIDE SEQUENCE [LARGE SCALE GENOMIC DNA]</scope>
    <source>
        <strain evidence="1 2">DSM 11927</strain>
    </source>
</reference>
<sequence length="47" mass="5323">MTTTLQVTISMMPETYDSLEDSKPDDLTMDAYIRSLLRKEAGNPLDD</sequence>
<evidence type="ECO:0000313" key="2">
    <source>
        <dbReference type="Proteomes" id="UP000268233"/>
    </source>
</evidence>
<comment type="caution">
    <text evidence="1">The sequence shown here is derived from an EMBL/GenBank/DDBJ whole genome shotgun (WGS) entry which is preliminary data.</text>
</comment>
<proteinExistence type="predicted"/>
<protein>
    <submittedName>
        <fullName evidence="1">Uncharacterized protein</fullName>
    </submittedName>
</protein>
<dbReference type="EMBL" id="RBWW01000001">
    <property type="protein sequence ID" value="RKS84075.1"/>
    <property type="molecule type" value="Genomic_DNA"/>
</dbReference>
<name>A0A495R9X3_9EURY</name>
<dbReference type="AlphaFoldDB" id="A0A495R9X3"/>
<keyword evidence="2" id="KW-1185">Reference proteome</keyword>